<organism evidence="1 2">
    <name type="scientific">Zizania palustris</name>
    <name type="common">Northern wild rice</name>
    <dbReference type="NCBI Taxonomy" id="103762"/>
    <lineage>
        <taxon>Eukaryota</taxon>
        <taxon>Viridiplantae</taxon>
        <taxon>Streptophyta</taxon>
        <taxon>Embryophyta</taxon>
        <taxon>Tracheophyta</taxon>
        <taxon>Spermatophyta</taxon>
        <taxon>Magnoliopsida</taxon>
        <taxon>Liliopsida</taxon>
        <taxon>Poales</taxon>
        <taxon>Poaceae</taxon>
        <taxon>BOP clade</taxon>
        <taxon>Oryzoideae</taxon>
        <taxon>Oryzeae</taxon>
        <taxon>Zizaniinae</taxon>
        <taxon>Zizania</taxon>
    </lineage>
</organism>
<proteinExistence type="predicted"/>
<comment type="caution">
    <text evidence="1">The sequence shown here is derived from an EMBL/GenBank/DDBJ whole genome shotgun (WGS) entry which is preliminary data.</text>
</comment>
<dbReference type="Proteomes" id="UP000729402">
    <property type="component" value="Unassembled WGS sequence"/>
</dbReference>
<dbReference type="EMBL" id="JAAALK010000082">
    <property type="protein sequence ID" value="KAG8088216.1"/>
    <property type="molecule type" value="Genomic_DNA"/>
</dbReference>
<protein>
    <submittedName>
        <fullName evidence="1">Uncharacterized protein</fullName>
    </submittedName>
</protein>
<dbReference type="AlphaFoldDB" id="A0A8J5WEE2"/>
<evidence type="ECO:0000313" key="2">
    <source>
        <dbReference type="Proteomes" id="UP000729402"/>
    </source>
</evidence>
<sequence length="104" mass="11064">MGLRWDQLQCADQSDGRCLAGRRGGVLARLRRYVRRGFDGAAMCCGRVLVCFAREPARTTSGVACRRGRQPGQLTSGGAAGATMTNKWSLAIPWQPAPGGGVAR</sequence>
<accession>A0A8J5WEE2</accession>
<evidence type="ECO:0000313" key="1">
    <source>
        <dbReference type="EMBL" id="KAG8088216.1"/>
    </source>
</evidence>
<gene>
    <name evidence="1" type="ORF">GUJ93_ZPchr0010g8224</name>
</gene>
<name>A0A8J5WEE2_ZIZPA</name>
<reference evidence="1" key="1">
    <citation type="journal article" date="2021" name="bioRxiv">
        <title>Whole Genome Assembly and Annotation of Northern Wild Rice, Zizania palustris L., Supports a Whole Genome Duplication in the Zizania Genus.</title>
        <authorList>
            <person name="Haas M."/>
            <person name="Kono T."/>
            <person name="Macchietto M."/>
            <person name="Millas R."/>
            <person name="McGilp L."/>
            <person name="Shao M."/>
            <person name="Duquette J."/>
            <person name="Hirsch C.N."/>
            <person name="Kimball J."/>
        </authorList>
    </citation>
    <scope>NUCLEOTIDE SEQUENCE</scope>
    <source>
        <tissue evidence="1">Fresh leaf tissue</tissue>
    </source>
</reference>
<keyword evidence="2" id="KW-1185">Reference proteome</keyword>
<reference evidence="1" key="2">
    <citation type="submission" date="2021-02" db="EMBL/GenBank/DDBJ databases">
        <authorList>
            <person name="Kimball J.A."/>
            <person name="Haas M.W."/>
            <person name="Macchietto M."/>
            <person name="Kono T."/>
            <person name="Duquette J."/>
            <person name="Shao M."/>
        </authorList>
    </citation>
    <scope>NUCLEOTIDE SEQUENCE</scope>
    <source>
        <tissue evidence="1">Fresh leaf tissue</tissue>
    </source>
</reference>